<feature type="transmembrane region" description="Helical" evidence="7">
    <location>
        <begin position="259"/>
        <end position="281"/>
    </location>
</feature>
<comment type="similarity">
    <text evidence="7">Belongs to the binding-protein-dependent transport system permease family.</text>
</comment>
<dbReference type="SUPFAM" id="SSF161098">
    <property type="entry name" value="MetI-like"/>
    <property type="match status" value="1"/>
</dbReference>
<dbReference type="RefSeq" id="WP_235051311.1">
    <property type="nucleotide sequence ID" value="NZ_JAKFHA010000003.1"/>
</dbReference>
<keyword evidence="3" id="KW-1003">Cell membrane</keyword>
<evidence type="ECO:0000256" key="7">
    <source>
        <dbReference type="RuleBase" id="RU363032"/>
    </source>
</evidence>
<keyword evidence="10" id="KW-1185">Reference proteome</keyword>
<evidence type="ECO:0000256" key="6">
    <source>
        <dbReference type="ARBA" id="ARBA00023136"/>
    </source>
</evidence>
<gene>
    <name evidence="9" type="ORF">LZ495_08050</name>
</gene>
<keyword evidence="4 7" id="KW-0812">Transmembrane</keyword>
<keyword evidence="2 7" id="KW-0813">Transport</keyword>
<evidence type="ECO:0000313" key="10">
    <source>
        <dbReference type="Proteomes" id="UP001165378"/>
    </source>
</evidence>
<dbReference type="PROSITE" id="PS50928">
    <property type="entry name" value="ABC_TM1"/>
    <property type="match status" value="1"/>
</dbReference>
<keyword evidence="6 7" id="KW-0472">Membrane</keyword>
<dbReference type="Proteomes" id="UP001165378">
    <property type="component" value="Unassembled WGS sequence"/>
</dbReference>
<evidence type="ECO:0000313" key="9">
    <source>
        <dbReference type="EMBL" id="MCF2527168.1"/>
    </source>
</evidence>
<dbReference type="InterPro" id="IPR035906">
    <property type="entry name" value="MetI-like_sf"/>
</dbReference>
<evidence type="ECO:0000256" key="2">
    <source>
        <dbReference type="ARBA" id="ARBA00022448"/>
    </source>
</evidence>
<evidence type="ECO:0000256" key="3">
    <source>
        <dbReference type="ARBA" id="ARBA00022475"/>
    </source>
</evidence>
<dbReference type="AlphaFoldDB" id="A0AA41PWE9"/>
<dbReference type="PANTHER" id="PTHR30151">
    <property type="entry name" value="ALKANE SULFONATE ABC TRANSPORTER-RELATED, MEMBRANE SUBUNIT"/>
    <property type="match status" value="1"/>
</dbReference>
<comment type="subcellular location">
    <subcellularLocation>
        <location evidence="1 7">Cell membrane</location>
        <topology evidence="1 7">Multi-pass membrane protein</topology>
    </subcellularLocation>
</comment>
<evidence type="ECO:0000256" key="5">
    <source>
        <dbReference type="ARBA" id="ARBA00022989"/>
    </source>
</evidence>
<dbReference type="FunFam" id="1.10.3720.10:FF:000003">
    <property type="entry name" value="Aliphatic sulfonate ABC transporter permease"/>
    <property type="match status" value="1"/>
</dbReference>
<protein>
    <submittedName>
        <fullName evidence="9">ABC transporter permease</fullName>
    </submittedName>
</protein>
<dbReference type="EMBL" id="JAKFHA010000003">
    <property type="protein sequence ID" value="MCF2527168.1"/>
    <property type="molecule type" value="Genomic_DNA"/>
</dbReference>
<dbReference type="GO" id="GO:0042918">
    <property type="term" value="P:alkanesulfonate transmembrane transport"/>
    <property type="evidence" value="ECO:0007669"/>
    <property type="project" value="UniProtKB-ARBA"/>
</dbReference>
<evidence type="ECO:0000256" key="1">
    <source>
        <dbReference type="ARBA" id="ARBA00004651"/>
    </source>
</evidence>
<dbReference type="InterPro" id="IPR000515">
    <property type="entry name" value="MetI-like"/>
</dbReference>
<accession>A0AA41PWE9</accession>
<comment type="caution">
    <text evidence="9">The sequence shown here is derived from an EMBL/GenBank/DDBJ whole genome shotgun (WGS) entry which is preliminary data.</text>
</comment>
<dbReference type="Pfam" id="PF00528">
    <property type="entry name" value="BPD_transp_1"/>
    <property type="match status" value="1"/>
</dbReference>
<feature type="transmembrane region" description="Helical" evidence="7">
    <location>
        <begin position="44"/>
        <end position="64"/>
    </location>
</feature>
<dbReference type="GO" id="GO:0005886">
    <property type="term" value="C:plasma membrane"/>
    <property type="evidence" value="ECO:0007669"/>
    <property type="project" value="UniProtKB-SubCell"/>
</dbReference>
<feature type="transmembrane region" description="Helical" evidence="7">
    <location>
        <begin position="142"/>
        <end position="158"/>
    </location>
</feature>
<name>A0AA41PWE9_9ACTN</name>
<evidence type="ECO:0000256" key="4">
    <source>
        <dbReference type="ARBA" id="ARBA00022692"/>
    </source>
</evidence>
<keyword evidence="5 7" id="KW-1133">Transmembrane helix</keyword>
<sequence>MSAVAPEKAVAAHELEAAVRGPADQETHGLVTPQFLGSRPRSRALSLALRAVVPAGLLLLWWWLSASGRVDQAVLASPGSVLTAFRELWETGQLADYTAASAKRAGLGVLFGAGAGLALGLLSGFSRLGEELIDTTMQMKRVVPFLALVPLFISWFGVDETFKVVLIAVSASAPMYAYTYLGVRGVDRKVVEAARGFGLTGPRLALTVVLPGALPNILMGLRISLGISLTALIAAEQVSTTEGIGYLVSLAQQYYRPDYMVLCIVLYALLGLAVDSLIRLVERKAMPWRKHLTLR</sequence>
<feature type="transmembrane region" description="Helical" evidence="7">
    <location>
        <begin position="105"/>
        <end position="122"/>
    </location>
</feature>
<feature type="domain" description="ABC transmembrane type-1" evidence="8">
    <location>
        <begin position="98"/>
        <end position="278"/>
    </location>
</feature>
<proteinExistence type="inferred from homology"/>
<reference evidence="9" key="1">
    <citation type="submission" date="2022-01" db="EMBL/GenBank/DDBJ databases">
        <title>Genome-Based Taxonomic Classification of the Phylum Actinobacteria.</title>
        <authorList>
            <person name="Gao Y."/>
        </authorList>
    </citation>
    <scope>NUCLEOTIDE SEQUENCE</scope>
    <source>
        <strain evidence="9">KLBMP 8922</strain>
    </source>
</reference>
<organism evidence="9 10">
    <name type="scientific">Yinghuangia soli</name>
    <dbReference type="NCBI Taxonomy" id="2908204"/>
    <lineage>
        <taxon>Bacteria</taxon>
        <taxon>Bacillati</taxon>
        <taxon>Actinomycetota</taxon>
        <taxon>Actinomycetes</taxon>
        <taxon>Kitasatosporales</taxon>
        <taxon>Streptomycetaceae</taxon>
        <taxon>Yinghuangia</taxon>
    </lineage>
</organism>
<dbReference type="CDD" id="cd06261">
    <property type="entry name" value="TM_PBP2"/>
    <property type="match status" value="1"/>
</dbReference>
<dbReference type="Gene3D" id="1.10.3720.10">
    <property type="entry name" value="MetI-like"/>
    <property type="match status" value="1"/>
</dbReference>
<feature type="transmembrane region" description="Helical" evidence="7">
    <location>
        <begin position="164"/>
        <end position="183"/>
    </location>
</feature>
<feature type="transmembrane region" description="Helical" evidence="7">
    <location>
        <begin position="204"/>
        <end position="223"/>
    </location>
</feature>
<evidence type="ECO:0000259" key="8">
    <source>
        <dbReference type="PROSITE" id="PS50928"/>
    </source>
</evidence>
<dbReference type="PANTHER" id="PTHR30151:SF38">
    <property type="entry name" value="ALIPHATIC SULFONATES TRANSPORT PERMEASE PROTEIN SSUC-RELATED"/>
    <property type="match status" value="1"/>
</dbReference>